<dbReference type="SUPFAM" id="SSF51735">
    <property type="entry name" value="NAD(P)-binding Rossmann-fold domains"/>
    <property type="match status" value="1"/>
</dbReference>
<dbReference type="PROSITE" id="PS00166">
    <property type="entry name" value="ENOYL_COA_HYDRATASE"/>
    <property type="match status" value="1"/>
</dbReference>
<keyword evidence="8" id="KW-0520">NAD</keyword>
<dbReference type="InterPro" id="IPR001753">
    <property type="entry name" value="Enoyl-CoA_hydra/iso"/>
</dbReference>
<dbReference type="InterPro" id="IPR006176">
    <property type="entry name" value="3-OHacyl-CoA_DH_NAD-bd"/>
</dbReference>
<feature type="domain" description="3-hydroxyacyl-CoA dehydrogenase NAD binding" evidence="15">
    <location>
        <begin position="342"/>
        <end position="514"/>
    </location>
</feature>
<evidence type="ECO:0000256" key="3">
    <source>
        <dbReference type="ARBA" id="ARBA00008750"/>
    </source>
</evidence>
<dbReference type="GO" id="GO:0006635">
    <property type="term" value="P:fatty acid beta-oxidation"/>
    <property type="evidence" value="ECO:0007669"/>
    <property type="project" value="UniProtKB-UniPathway"/>
</dbReference>
<dbReference type="InterPro" id="IPR006108">
    <property type="entry name" value="3HC_DH_C"/>
</dbReference>
<organism evidence="16 17">
    <name type="scientific">Bradyrhizobium forestalis</name>
    <dbReference type="NCBI Taxonomy" id="1419263"/>
    <lineage>
        <taxon>Bacteria</taxon>
        <taxon>Pseudomonadati</taxon>
        <taxon>Pseudomonadota</taxon>
        <taxon>Alphaproteobacteria</taxon>
        <taxon>Hyphomicrobiales</taxon>
        <taxon>Nitrobacteraceae</taxon>
        <taxon>Bradyrhizobium</taxon>
    </lineage>
</organism>
<evidence type="ECO:0000256" key="13">
    <source>
        <dbReference type="RuleBase" id="RU003707"/>
    </source>
</evidence>
<comment type="similarity">
    <text evidence="13">Belongs to the enoyl-CoA hydratase/isomerase family.</text>
</comment>
<dbReference type="InterPro" id="IPR036291">
    <property type="entry name" value="NAD(P)-bd_dom_sf"/>
</dbReference>
<dbReference type="GO" id="GO:0004300">
    <property type="term" value="F:enoyl-CoA hydratase activity"/>
    <property type="evidence" value="ECO:0007669"/>
    <property type="project" value="UniProtKB-EC"/>
</dbReference>
<comment type="similarity">
    <text evidence="2">In the central section; belongs to the 3-hydroxyacyl-CoA dehydrogenase family.</text>
</comment>
<evidence type="ECO:0000256" key="2">
    <source>
        <dbReference type="ARBA" id="ARBA00007005"/>
    </source>
</evidence>
<dbReference type="AlphaFoldDB" id="A0A2M8RD21"/>
<evidence type="ECO:0000256" key="4">
    <source>
        <dbReference type="ARBA" id="ARBA00012076"/>
    </source>
</evidence>
<evidence type="ECO:0000256" key="6">
    <source>
        <dbReference type="ARBA" id="ARBA00022963"/>
    </source>
</evidence>
<evidence type="ECO:0000259" key="15">
    <source>
        <dbReference type="Pfam" id="PF02737"/>
    </source>
</evidence>
<keyword evidence="11" id="KW-0511">Multifunctional enzyme</keyword>
<keyword evidence="17" id="KW-1185">Reference proteome</keyword>
<dbReference type="Gene3D" id="3.40.50.720">
    <property type="entry name" value="NAD(P)-binding Rossmann-like Domain"/>
    <property type="match status" value="1"/>
</dbReference>
<comment type="pathway">
    <text evidence="1">Lipid metabolism; fatty acid beta-oxidation.</text>
</comment>
<dbReference type="SUPFAM" id="SSF52096">
    <property type="entry name" value="ClpP/crotonase"/>
    <property type="match status" value="1"/>
</dbReference>
<reference evidence="16 17" key="1">
    <citation type="submission" date="2017-11" db="EMBL/GenBank/DDBJ databases">
        <title>Bradyrhizobium forestalis sp. nov., an efficient nitrogen-fixing bacterium isolated from nodules of forest legume species in the Amazon.</title>
        <authorList>
            <person name="Costa E.M."/>
            <person name="Guimaraes A."/>
            <person name="Carvalho T.S."/>
            <person name="Rodrigues T.L."/>
            <person name="Ribeiro P.R.A."/>
            <person name="Lebbe L."/>
            <person name="Willems A."/>
            <person name="Moreira F.M.S."/>
        </authorList>
    </citation>
    <scope>NUCLEOTIDE SEQUENCE [LARGE SCALE GENOMIC DNA]</scope>
    <source>
        <strain evidence="16 17">INPA54B</strain>
    </source>
</reference>
<keyword evidence="6" id="KW-0442">Lipid degradation</keyword>
<evidence type="ECO:0000256" key="12">
    <source>
        <dbReference type="ARBA" id="ARBA00049556"/>
    </source>
</evidence>
<dbReference type="OrthoDB" id="9771883at2"/>
<name>A0A2M8RD21_9BRAD</name>
<keyword evidence="7" id="KW-0560">Oxidoreductase</keyword>
<dbReference type="Pfam" id="PF00378">
    <property type="entry name" value="ECH_1"/>
    <property type="match status" value="1"/>
</dbReference>
<comment type="catalytic activity">
    <reaction evidence="12">
        <text>a (3S)-3-hydroxyacyl-CoA + NAD(+) = a 3-oxoacyl-CoA + NADH + H(+)</text>
        <dbReference type="Rhea" id="RHEA:22432"/>
        <dbReference type="ChEBI" id="CHEBI:15378"/>
        <dbReference type="ChEBI" id="CHEBI:57318"/>
        <dbReference type="ChEBI" id="CHEBI:57540"/>
        <dbReference type="ChEBI" id="CHEBI:57945"/>
        <dbReference type="ChEBI" id="CHEBI:90726"/>
        <dbReference type="EC" id="1.1.1.35"/>
    </reaction>
</comment>
<dbReference type="Proteomes" id="UP000231194">
    <property type="component" value="Unassembled WGS sequence"/>
</dbReference>
<dbReference type="Pfam" id="PF00725">
    <property type="entry name" value="3HCDH"/>
    <property type="match status" value="1"/>
</dbReference>
<dbReference type="InterPro" id="IPR029045">
    <property type="entry name" value="ClpP/crotonase-like_dom_sf"/>
</dbReference>
<dbReference type="PANTHER" id="PTHR43612:SF3">
    <property type="entry name" value="TRIFUNCTIONAL ENZYME SUBUNIT ALPHA, MITOCHONDRIAL"/>
    <property type="match status" value="1"/>
</dbReference>
<proteinExistence type="inferred from homology"/>
<sequence length="715" mass="77216">MHRRRARRRHVDRGGVTMDSKIMTALADRVLELGPQPAQDSPYKHFKLTRDADGVAWLLFDRTDASANTLSSEVMEEFDAVLAAIETERPAGLVIRSAKPSGFIAGADVNEFRGASDPEMVETRIRAAHAVVDHLEALKLPTVAVIHGFCLGGGLEVALACQARIAIDGARFGFPEVMLGLHPGLGGTARFTALVNPTQSMALMLTGRTIDARRAKSLGLVDAVTQERHVQSAVKDALFGRLKRAKPGLLTRAANLGPVRGLLAKRMRAEAAKAASREHYPAPYALIDLWEAHGGGKAAMLKAEQASFARLMVTPTAQNLIRVFFLREQMKKVAGSGNTVKHVHVIGAGAMGGDIAGWCAGQGLRVSLADMKAEPIAAAVKRAADLYGKIIRKPTDVRDALDRLIPDMDGEGVRNADLIIEAVPEKLELKQKVYAGLEPRMKPGAILATNTSSIPLQDLRTTLARPERLVGLHFFNPVSRLQLVEVVSHDGNDAQVLKDALAFVGAIDRLPLAVMSSPGFLVNRALTPYMLEAMVMLDEKIDPRLIDAAAEQFGMPMGPIELADQVGLDICLDVGDMLRTKFGDLLPPTPAWLREKVAKGELGRKAGKGFYTWKDGKAEKTPLPETGPRVTDQMIDRLVLPMSNVCIACLREGIVDDADAVDGAMIFGTGYAPFRGGPLNYARTRGADNVVSTLRALAERFGERFAPDPGCDNFK</sequence>
<dbReference type="InterPro" id="IPR050136">
    <property type="entry name" value="FA_oxidation_alpha_subunit"/>
</dbReference>
<evidence type="ECO:0000256" key="1">
    <source>
        <dbReference type="ARBA" id="ARBA00005005"/>
    </source>
</evidence>
<evidence type="ECO:0000256" key="11">
    <source>
        <dbReference type="ARBA" id="ARBA00023268"/>
    </source>
</evidence>
<keyword evidence="9" id="KW-0443">Lipid metabolism</keyword>
<dbReference type="EC" id="4.2.1.17" evidence="4"/>
<evidence type="ECO:0000256" key="8">
    <source>
        <dbReference type="ARBA" id="ARBA00023027"/>
    </source>
</evidence>
<keyword evidence="10" id="KW-0456">Lyase</keyword>
<dbReference type="EMBL" id="PGVG01000005">
    <property type="protein sequence ID" value="PJG55722.1"/>
    <property type="molecule type" value="Genomic_DNA"/>
</dbReference>
<feature type="domain" description="3-hydroxyacyl-CoA dehydrogenase C-terminal" evidence="14">
    <location>
        <begin position="519"/>
        <end position="613"/>
    </location>
</feature>
<dbReference type="Gene3D" id="1.10.1040.50">
    <property type="match status" value="1"/>
</dbReference>
<comment type="similarity">
    <text evidence="3">In the N-terminal section; belongs to the enoyl-CoA hydratase/isomerase family.</text>
</comment>
<comment type="caution">
    <text evidence="16">The sequence shown here is derived from an EMBL/GenBank/DDBJ whole genome shotgun (WGS) entry which is preliminary data.</text>
</comment>
<dbReference type="CDD" id="cd06558">
    <property type="entry name" value="crotonase-like"/>
    <property type="match status" value="1"/>
</dbReference>
<evidence type="ECO:0000256" key="10">
    <source>
        <dbReference type="ARBA" id="ARBA00023239"/>
    </source>
</evidence>
<keyword evidence="5" id="KW-0276">Fatty acid metabolism</keyword>
<evidence type="ECO:0000256" key="5">
    <source>
        <dbReference type="ARBA" id="ARBA00022832"/>
    </source>
</evidence>
<gene>
    <name evidence="16" type="ORF">CVM73_09250</name>
</gene>
<evidence type="ECO:0000256" key="9">
    <source>
        <dbReference type="ARBA" id="ARBA00023098"/>
    </source>
</evidence>
<evidence type="ECO:0000313" key="17">
    <source>
        <dbReference type="Proteomes" id="UP000231194"/>
    </source>
</evidence>
<dbReference type="SUPFAM" id="SSF48179">
    <property type="entry name" value="6-phosphogluconate dehydrogenase C-terminal domain-like"/>
    <property type="match status" value="2"/>
</dbReference>
<dbReference type="GO" id="GO:0016509">
    <property type="term" value="F:long-chain (3S)-3-hydroxyacyl-CoA dehydrogenase (NAD+) activity"/>
    <property type="evidence" value="ECO:0007669"/>
    <property type="project" value="TreeGrafter"/>
</dbReference>
<dbReference type="InterPro" id="IPR018376">
    <property type="entry name" value="Enoyl-CoA_hyd/isom_CS"/>
</dbReference>
<evidence type="ECO:0000256" key="7">
    <source>
        <dbReference type="ARBA" id="ARBA00023002"/>
    </source>
</evidence>
<dbReference type="UniPathway" id="UPA00659"/>
<dbReference type="PANTHER" id="PTHR43612">
    <property type="entry name" value="TRIFUNCTIONAL ENZYME SUBUNIT ALPHA"/>
    <property type="match status" value="1"/>
</dbReference>
<protein>
    <recommendedName>
        <fullName evidence="4">enoyl-CoA hydratase</fullName>
        <ecNumber evidence="4">4.2.1.17</ecNumber>
    </recommendedName>
</protein>
<evidence type="ECO:0000313" key="16">
    <source>
        <dbReference type="EMBL" id="PJG55722.1"/>
    </source>
</evidence>
<dbReference type="InterPro" id="IPR008927">
    <property type="entry name" value="6-PGluconate_DH-like_C_sf"/>
</dbReference>
<dbReference type="GO" id="GO:0070403">
    <property type="term" value="F:NAD+ binding"/>
    <property type="evidence" value="ECO:0007669"/>
    <property type="project" value="InterPro"/>
</dbReference>
<evidence type="ECO:0000259" key="14">
    <source>
        <dbReference type="Pfam" id="PF00725"/>
    </source>
</evidence>
<dbReference type="Gene3D" id="3.90.226.10">
    <property type="entry name" value="2-enoyl-CoA Hydratase, Chain A, domain 1"/>
    <property type="match status" value="1"/>
</dbReference>
<accession>A0A2M8RD21</accession>
<dbReference type="Pfam" id="PF02737">
    <property type="entry name" value="3HCDH_N"/>
    <property type="match status" value="1"/>
</dbReference>